<dbReference type="Gene3D" id="1.20.58.1460">
    <property type="match status" value="1"/>
</dbReference>
<dbReference type="PANTHER" id="PTHR30319:SF1">
    <property type="entry name" value="TRANSCRIPTIONAL REPRESSOR PAAX"/>
    <property type="match status" value="1"/>
</dbReference>
<dbReference type="InterPro" id="IPR048846">
    <property type="entry name" value="PaaX-like_central"/>
</dbReference>
<dbReference type="InterPro" id="IPR036388">
    <property type="entry name" value="WH-like_DNA-bd_sf"/>
</dbReference>
<dbReference type="Pfam" id="PF07848">
    <property type="entry name" value="PaaX"/>
    <property type="match status" value="1"/>
</dbReference>
<evidence type="ECO:0000313" key="5">
    <source>
        <dbReference type="Proteomes" id="UP001596512"/>
    </source>
</evidence>
<gene>
    <name evidence="4" type="ORF">ACFQV2_16820</name>
</gene>
<name>A0ABW2TNH6_9PSEU</name>
<keyword evidence="5" id="KW-1185">Reference proteome</keyword>
<dbReference type="InterPro" id="IPR013225">
    <property type="entry name" value="PaaX_C"/>
</dbReference>
<protein>
    <submittedName>
        <fullName evidence="4">PaaX family transcriptional regulator C-terminal domain-containing protein</fullName>
    </submittedName>
</protein>
<evidence type="ECO:0000259" key="3">
    <source>
        <dbReference type="Pfam" id="PF20803"/>
    </source>
</evidence>
<dbReference type="Gene3D" id="3.30.70.2650">
    <property type="match status" value="1"/>
</dbReference>
<feature type="domain" description="Transcriptional repressor PaaX-like central Cas2-like" evidence="3">
    <location>
        <begin position="83"/>
        <end position="133"/>
    </location>
</feature>
<proteinExistence type="predicted"/>
<feature type="domain" description="Transcriptional repressor PaaX-like C-terminal" evidence="2">
    <location>
        <begin position="178"/>
        <end position="236"/>
    </location>
</feature>
<accession>A0ABW2TNH6</accession>
<dbReference type="EMBL" id="JBHTEY010000004">
    <property type="protein sequence ID" value="MFC7614929.1"/>
    <property type="molecule type" value="Genomic_DNA"/>
</dbReference>
<organism evidence="4 5">
    <name type="scientific">Actinokineospora soli</name>
    <dbReference type="NCBI Taxonomy" id="1048753"/>
    <lineage>
        <taxon>Bacteria</taxon>
        <taxon>Bacillati</taxon>
        <taxon>Actinomycetota</taxon>
        <taxon>Actinomycetes</taxon>
        <taxon>Pseudonocardiales</taxon>
        <taxon>Pseudonocardiaceae</taxon>
        <taxon>Actinokineospora</taxon>
    </lineage>
</organism>
<dbReference type="Pfam" id="PF08223">
    <property type="entry name" value="PaaX_C"/>
    <property type="match status" value="1"/>
</dbReference>
<evidence type="ECO:0000259" key="1">
    <source>
        <dbReference type="Pfam" id="PF07848"/>
    </source>
</evidence>
<comment type="caution">
    <text evidence="4">The sequence shown here is derived from an EMBL/GenBank/DDBJ whole genome shotgun (WGS) entry which is preliminary data.</text>
</comment>
<evidence type="ECO:0000259" key="2">
    <source>
        <dbReference type="Pfam" id="PF08223"/>
    </source>
</evidence>
<reference evidence="5" key="1">
    <citation type="journal article" date="2019" name="Int. J. Syst. Evol. Microbiol.">
        <title>The Global Catalogue of Microorganisms (GCM) 10K type strain sequencing project: providing services to taxonomists for standard genome sequencing and annotation.</title>
        <authorList>
            <consortium name="The Broad Institute Genomics Platform"/>
            <consortium name="The Broad Institute Genome Sequencing Center for Infectious Disease"/>
            <person name="Wu L."/>
            <person name="Ma J."/>
        </authorList>
    </citation>
    <scope>NUCLEOTIDE SEQUENCE [LARGE SCALE GENOMIC DNA]</scope>
    <source>
        <strain evidence="5">JCM 17695</strain>
    </source>
</reference>
<dbReference type="Proteomes" id="UP001596512">
    <property type="component" value="Unassembled WGS sequence"/>
</dbReference>
<feature type="domain" description="Transcriptional repressor PaaX-like N-terminal" evidence="1">
    <location>
        <begin position="6"/>
        <end position="65"/>
    </location>
</feature>
<sequence>MRPISARSALLSMLLGAHPPTMSARALVAAVGLVGVAESAARAALSRMVAAGDLDRADGHYTLSPRLLARQRRQDAAVDPETTAWDGEWEMAVVTATGRDPADRAALRTELSALRMAELREGVWLRPANLARPWPTSVANATQRFTTRPDDDPVALAASLWDLDGWAAEARALLAAADTTDQSARFAAIAMSVRHLLADPVLPAYLLPPAWPADALRAGYADYRAWLQSMAVEHLAHDVV</sequence>
<dbReference type="Gene3D" id="1.10.10.10">
    <property type="entry name" value="Winged helix-like DNA-binding domain superfamily/Winged helix DNA-binding domain"/>
    <property type="match status" value="1"/>
</dbReference>
<dbReference type="Pfam" id="PF20803">
    <property type="entry name" value="PaaX_M"/>
    <property type="match status" value="1"/>
</dbReference>
<dbReference type="PANTHER" id="PTHR30319">
    <property type="entry name" value="PHENYLACETIC ACID REGULATOR-RELATED TRANSCRIPTIONAL REPRESSOR"/>
    <property type="match status" value="1"/>
</dbReference>
<evidence type="ECO:0000313" key="4">
    <source>
        <dbReference type="EMBL" id="MFC7614929.1"/>
    </source>
</evidence>
<dbReference type="InterPro" id="IPR012906">
    <property type="entry name" value="PaaX-like_N"/>
</dbReference>